<dbReference type="PANTHER" id="PTHR15822:SF23">
    <property type="entry name" value="ENDONUCLEASE_EXONUCLEASE_PHOSPHATASE FAMILY PROTEIN"/>
    <property type="match status" value="1"/>
</dbReference>
<dbReference type="InterPro" id="IPR051547">
    <property type="entry name" value="TDP2-like"/>
</dbReference>
<dbReference type="Gene3D" id="3.60.10.10">
    <property type="entry name" value="Endonuclease/exonuclease/phosphatase"/>
    <property type="match status" value="1"/>
</dbReference>
<evidence type="ECO:0000313" key="4">
    <source>
        <dbReference type="Proteomes" id="UP001596549"/>
    </source>
</evidence>
<dbReference type="InterPro" id="IPR005135">
    <property type="entry name" value="Endo/exonuclease/phosphatase"/>
</dbReference>
<evidence type="ECO:0000313" key="3">
    <source>
        <dbReference type="EMBL" id="MFC7371848.1"/>
    </source>
</evidence>
<dbReference type="CDD" id="cd09079">
    <property type="entry name" value="RgfB-like"/>
    <property type="match status" value="1"/>
</dbReference>
<gene>
    <name evidence="3" type="ORF">ACFQPF_09175</name>
</gene>
<dbReference type="InterPro" id="IPR036691">
    <property type="entry name" value="Endo/exonu/phosph_ase_sf"/>
</dbReference>
<evidence type="ECO:0000259" key="2">
    <source>
        <dbReference type="Pfam" id="PF03372"/>
    </source>
</evidence>
<feature type="domain" description="Endonuclease/exonuclease/phosphatase" evidence="2">
    <location>
        <begin position="19"/>
        <end position="254"/>
    </location>
</feature>
<organism evidence="3 4">
    <name type="scientific">Fictibacillus iocasae</name>
    <dbReference type="NCBI Taxonomy" id="2715437"/>
    <lineage>
        <taxon>Bacteria</taxon>
        <taxon>Bacillati</taxon>
        <taxon>Bacillota</taxon>
        <taxon>Bacilli</taxon>
        <taxon>Bacillales</taxon>
        <taxon>Fictibacillaceae</taxon>
        <taxon>Fictibacillus</taxon>
    </lineage>
</organism>
<dbReference type="Proteomes" id="UP001596549">
    <property type="component" value="Unassembled WGS sequence"/>
</dbReference>
<evidence type="ECO:0000256" key="1">
    <source>
        <dbReference type="ARBA" id="ARBA00022801"/>
    </source>
</evidence>
<sequence length="263" mass="29692">MKLLTVNVHAWQEDNQMEKIQALAADIAAERYDVIAMQEVMQSIGAPLVSGVLKEDNYGLVVLDELKKLGVTGYDIVWAQAHIGYETYEEGLAILTRHPITHYESFFITESTSMDTWKTRVIVQADIDYNGRPVTFFSGHFGWWNDEVEPFERQFNNFLKHVPSDRLAFLMGDLNNPSVAKDEGYDLALRSGFYDTYELATEKDGGLTIQGSIAGWEGNEDGLRIDYILCNQKLDVLSSLVRFNGNETPIISDHMGVKAELNL</sequence>
<dbReference type="SUPFAM" id="SSF56219">
    <property type="entry name" value="DNase I-like"/>
    <property type="match status" value="1"/>
</dbReference>
<accession>A0ABW2NRK6</accession>
<reference evidence="4" key="1">
    <citation type="journal article" date="2019" name="Int. J. Syst. Evol. Microbiol.">
        <title>The Global Catalogue of Microorganisms (GCM) 10K type strain sequencing project: providing services to taxonomists for standard genome sequencing and annotation.</title>
        <authorList>
            <consortium name="The Broad Institute Genomics Platform"/>
            <consortium name="The Broad Institute Genome Sequencing Center for Infectious Disease"/>
            <person name="Wu L."/>
            <person name="Ma J."/>
        </authorList>
    </citation>
    <scope>NUCLEOTIDE SEQUENCE [LARGE SCALE GENOMIC DNA]</scope>
    <source>
        <strain evidence="4">NBRC 106396</strain>
    </source>
</reference>
<dbReference type="RefSeq" id="WP_379748844.1">
    <property type="nucleotide sequence ID" value="NZ_JBHTCP010000015.1"/>
</dbReference>
<comment type="caution">
    <text evidence="3">The sequence shown here is derived from an EMBL/GenBank/DDBJ whole genome shotgun (WGS) entry which is preliminary data.</text>
</comment>
<protein>
    <submittedName>
        <fullName evidence="3">Endonuclease/exonuclease/phosphatase family protein</fullName>
    </submittedName>
</protein>
<dbReference type="EMBL" id="JBHTCP010000015">
    <property type="protein sequence ID" value="MFC7371848.1"/>
    <property type="molecule type" value="Genomic_DNA"/>
</dbReference>
<dbReference type="PANTHER" id="PTHR15822">
    <property type="entry name" value="TRAF AND TNF RECEPTOR-ASSOCIATED PROTEIN"/>
    <property type="match status" value="1"/>
</dbReference>
<dbReference type="Pfam" id="PF03372">
    <property type="entry name" value="Exo_endo_phos"/>
    <property type="match status" value="1"/>
</dbReference>
<dbReference type="GO" id="GO:0004519">
    <property type="term" value="F:endonuclease activity"/>
    <property type="evidence" value="ECO:0007669"/>
    <property type="project" value="UniProtKB-KW"/>
</dbReference>
<keyword evidence="4" id="KW-1185">Reference proteome</keyword>
<proteinExistence type="predicted"/>
<keyword evidence="3" id="KW-0255">Endonuclease</keyword>
<name>A0ABW2NRK6_9BACL</name>
<keyword evidence="3" id="KW-0540">Nuclease</keyword>
<keyword evidence="1" id="KW-0378">Hydrolase</keyword>